<protein>
    <submittedName>
        <fullName evidence="1">Uncharacterized protein</fullName>
    </submittedName>
</protein>
<dbReference type="EMBL" id="MU006756">
    <property type="protein sequence ID" value="KAF2621362.1"/>
    <property type="molecule type" value="Genomic_DNA"/>
</dbReference>
<name>A0ACB6RI46_9PLEO</name>
<gene>
    <name evidence="1" type="ORF">BU25DRAFT_463728</name>
</gene>
<dbReference type="Proteomes" id="UP000799754">
    <property type="component" value="Unassembled WGS sequence"/>
</dbReference>
<keyword evidence="2" id="KW-1185">Reference proteome</keyword>
<comment type="caution">
    <text evidence="1">The sequence shown here is derived from an EMBL/GenBank/DDBJ whole genome shotgun (WGS) entry which is preliminary data.</text>
</comment>
<accession>A0ACB6RI46</accession>
<evidence type="ECO:0000313" key="1">
    <source>
        <dbReference type="EMBL" id="KAF2621362.1"/>
    </source>
</evidence>
<proteinExistence type="predicted"/>
<organism evidence="1 2">
    <name type="scientific">Macroventuria anomochaeta</name>
    <dbReference type="NCBI Taxonomy" id="301207"/>
    <lineage>
        <taxon>Eukaryota</taxon>
        <taxon>Fungi</taxon>
        <taxon>Dikarya</taxon>
        <taxon>Ascomycota</taxon>
        <taxon>Pezizomycotina</taxon>
        <taxon>Dothideomycetes</taxon>
        <taxon>Pleosporomycetidae</taxon>
        <taxon>Pleosporales</taxon>
        <taxon>Pleosporineae</taxon>
        <taxon>Didymellaceae</taxon>
        <taxon>Macroventuria</taxon>
    </lineage>
</organism>
<evidence type="ECO:0000313" key="2">
    <source>
        <dbReference type="Proteomes" id="UP000799754"/>
    </source>
</evidence>
<sequence>MTFFGSCCPLPWSGGNRDPHNKDARDAGAHGQRPEFQTTRYSDTLQGAPSATDADAASFTGPRVSSQTVPTNRCEAVQDAALSVYSQPTNSPTLPRADTVRSAVKGEKGVEAVRGPANSASTDHQADRGASSVEEVSASAGGDGGQRGMTGSEAGEAIRKQLIKNREEAEQAQGAKK</sequence>
<reference evidence="1" key="1">
    <citation type="journal article" date="2020" name="Stud. Mycol.">
        <title>101 Dothideomycetes genomes: a test case for predicting lifestyles and emergence of pathogens.</title>
        <authorList>
            <person name="Haridas S."/>
            <person name="Albert R."/>
            <person name="Binder M."/>
            <person name="Bloem J."/>
            <person name="Labutti K."/>
            <person name="Salamov A."/>
            <person name="Andreopoulos B."/>
            <person name="Baker S."/>
            <person name="Barry K."/>
            <person name="Bills G."/>
            <person name="Bluhm B."/>
            <person name="Cannon C."/>
            <person name="Castanera R."/>
            <person name="Culley D."/>
            <person name="Daum C."/>
            <person name="Ezra D."/>
            <person name="Gonzalez J."/>
            <person name="Henrissat B."/>
            <person name="Kuo A."/>
            <person name="Liang C."/>
            <person name="Lipzen A."/>
            <person name="Lutzoni F."/>
            <person name="Magnuson J."/>
            <person name="Mondo S."/>
            <person name="Nolan M."/>
            <person name="Ohm R."/>
            <person name="Pangilinan J."/>
            <person name="Park H.-J."/>
            <person name="Ramirez L."/>
            <person name="Alfaro M."/>
            <person name="Sun H."/>
            <person name="Tritt A."/>
            <person name="Yoshinaga Y."/>
            <person name="Zwiers L.-H."/>
            <person name="Turgeon B."/>
            <person name="Goodwin S."/>
            <person name="Spatafora J."/>
            <person name="Crous P."/>
            <person name="Grigoriev I."/>
        </authorList>
    </citation>
    <scope>NUCLEOTIDE SEQUENCE</scope>
    <source>
        <strain evidence="1">CBS 525.71</strain>
    </source>
</reference>